<evidence type="ECO:0000313" key="9">
    <source>
        <dbReference type="EMBL" id="CAF9928793.1"/>
    </source>
</evidence>
<comment type="function">
    <text evidence="1">Highly specific phosphatase involved in the metabolism of ADP-ribose 1''-phosphate (Appr1p) which is produced as a consequence of tRNA splicing.</text>
</comment>
<organism evidence="9 10">
    <name type="scientific">Heterodermia speciosa</name>
    <dbReference type="NCBI Taxonomy" id="116794"/>
    <lineage>
        <taxon>Eukaryota</taxon>
        <taxon>Fungi</taxon>
        <taxon>Dikarya</taxon>
        <taxon>Ascomycota</taxon>
        <taxon>Pezizomycotina</taxon>
        <taxon>Lecanoromycetes</taxon>
        <taxon>OSLEUM clade</taxon>
        <taxon>Lecanoromycetidae</taxon>
        <taxon>Caliciales</taxon>
        <taxon>Physciaceae</taxon>
        <taxon>Heterodermia</taxon>
    </lineage>
</organism>
<keyword evidence="10" id="KW-1185">Reference proteome</keyword>
<dbReference type="SUPFAM" id="SSF52949">
    <property type="entry name" value="Macro domain-like"/>
    <property type="match status" value="1"/>
</dbReference>
<evidence type="ECO:0000256" key="3">
    <source>
        <dbReference type="ARBA" id="ARBA00012983"/>
    </source>
</evidence>
<evidence type="ECO:0000259" key="8">
    <source>
        <dbReference type="Pfam" id="PF01661"/>
    </source>
</evidence>
<feature type="compositionally biased region" description="Polar residues" evidence="7">
    <location>
        <begin position="217"/>
        <end position="235"/>
    </location>
</feature>
<keyword evidence="5" id="KW-0378">Hydrolase</keyword>
<name>A0A8H3IRG1_9LECA</name>
<feature type="region of interest" description="Disordered" evidence="7">
    <location>
        <begin position="181"/>
        <end position="303"/>
    </location>
</feature>
<protein>
    <recommendedName>
        <fullName evidence="4">ADP-ribose 1''-phosphate phosphatase</fullName>
        <ecNumber evidence="3">3.1.3.84</ecNumber>
    </recommendedName>
</protein>
<dbReference type="InterPro" id="IPR050892">
    <property type="entry name" value="ADP-ribose_metab_enzymes"/>
</dbReference>
<sequence>MSIIEEEGDVTDAPVNSIILHACNAKGVWGSGVAKQLRKKFPEAFEDYAKKCKELDPNFDARRPSLVGTCIIKEVEYSKLQPGSRIHIGSLMTSLDYGKRVDSPKTILKNTRKALKSLKDQIPKINADNAKNGITPEIWAVRFNGGLFKVPWEETRAILEQVLGEGGERLENNIRIIYPPENAVKKPRKQSRKENQRLDTNYNLATPDFNDPIPADSDSTFTTPVDSRSTSTSPETRYAGSLRPLKRKMASNKTLRSTPRKRMVRPGRNKKPKDRERQGGSPSKIQVEQGIIQGKRVVSQGSP</sequence>
<evidence type="ECO:0000256" key="4">
    <source>
        <dbReference type="ARBA" id="ARBA00019744"/>
    </source>
</evidence>
<dbReference type="InterPro" id="IPR043472">
    <property type="entry name" value="Macro_dom-like"/>
</dbReference>
<dbReference type="Gene3D" id="3.40.220.10">
    <property type="entry name" value="Leucine Aminopeptidase, subunit E, domain 1"/>
    <property type="match status" value="1"/>
</dbReference>
<evidence type="ECO:0000313" key="10">
    <source>
        <dbReference type="Proteomes" id="UP000664521"/>
    </source>
</evidence>
<dbReference type="AlphaFoldDB" id="A0A8H3IRG1"/>
<dbReference type="PANTHER" id="PTHR12521">
    <property type="entry name" value="PROTEIN C6ORF130"/>
    <property type="match status" value="1"/>
</dbReference>
<evidence type="ECO:0000256" key="7">
    <source>
        <dbReference type="SAM" id="MobiDB-lite"/>
    </source>
</evidence>
<evidence type="ECO:0000256" key="5">
    <source>
        <dbReference type="ARBA" id="ARBA00022912"/>
    </source>
</evidence>
<dbReference type="Proteomes" id="UP000664521">
    <property type="component" value="Unassembled WGS sequence"/>
</dbReference>
<reference evidence="9" key="1">
    <citation type="submission" date="2021-03" db="EMBL/GenBank/DDBJ databases">
        <authorList>
            <person name="Tagirdzhanova G."/>
        </authorList>
    </citation>
    <scope>NUCLEOTIDE SEQUENCE</scope>
</reference>
<keyword evidence="5" id="KW-0904">Protein phosphatase</keyword>
<accession>A0A8H3IRG1</accession>
<evidence type="ECO:0000256" key="1">
    <source>
        <dbReference type="ARBA" id="ARBA00002432"/>
    </source>
</evidence>
<feature type="compositionally biased region" description="Basic residues" evidence="7">
    <location>
        <begin position="258"/>
        <end position="272"/>
    </location>
</feature>
<comment type="catalytic activity">
    <reaction evidence="6">
        <text>ADP-alpha-D-ribose 1''-phosphate + H2O = ADP-D-ribose + phosphate</text>
        <dbReference type="Rhea" id="RHEA:25029"/>
        <dbReference type="ChEBI" id="CHEBI:15377"/>
        <dbReference type="ChEBI" id="CHEBI:43474"/>
        <dbReference type="ChEBI" id="CHEBI:57967"/>
        <dbReference type="ChEBI" id="CHEBI:58753"/>
        <dbReference type="EC" id="3.1.3.84"/>
    </reaction>
</comment>
<evidence type="ECO:0000256" key="6">
    <source>
        <dbReference type="ARBA" id="ARBA00034427"/>
    </source>
</evidence>
<proteinExistence type="inferred from homology"/>
<dbReference type="InterPro" id="IPR002589">
    <property type="entry name" value="Macro_dom"/>
</dbReference>
<gene>
    <name evidence="9" type="primary">POA1</name>
    <name evidence="9" type="ORF">HETSPECPRED_006932</name>
</gene>
<dbReference type="GO" id="GO:0004721">
    <property type="term" value="F:phosphoprotein phosphatase activity"/>
    <property type="evidence" value="ECO:0007669"/>
    <property type="project" value="UniProtKB-KW"/>
</dbReference>
<dbReference type="OrthoDB" id="2155246at2759"/>
<dbReference type="GO" id="GO:0140291">
    <property type="term" value="P:peptidyl-glutamate ADP-deribosylation"/>
    <property type="evidence" value="ECO:0007669"/>
    <property type="project" value="TreeGrafter"/>
</dbReference>
<evidence type="ECO:0000256" key="2">
    <source>
        <dbReference type="ARBA" id="ARBA00006575"/>
    </source>
</evidence>
<comment type="caution">
    <text evidence="9">The sequence shown here is derived from an EMBL/GenBank/DDBJ whole genome shotgun (WGS) entry which is preliminary data.</text>
</comment>
<feature type="domain" description="Macro" evidence="8">
    <location>
        <begin position="21"/>
        <end position="158"/>
    </location>
</feature>
<dbReference type="EMBL" id="CAJPDS010000049">
    <property type="protein sequence ID" value="CAF9928793.1"/>
    <property type="molecule type" value="Genomic_DNA"/>
</dbReference>
<dbReference type="EC" id="3.1.3.84" evidence="3"/>
<dbReference type="Pfam" id="PF01661">
    <property type="entry name" value="Macro"/>
    <property type="match status" value="1"/>
</dbReference>
<comment type="similarity">
    <text evidence="2">Belongs to the POA1 family.</text>
</comment>
<dbReference type="PANTHER" id="PTHR12521:SF0">
    <property type="entry name" value="ADP-RIBOSE GLYCOHYDROLASE OARD1"/>
    <property type="match status" value="1"/>
</dbReference>